<keyword evidence="3" id="KW-1185">Reference proteome</keyword>
<dbReference type="SUPFAM" id="SSF81383">
    <property type="entry name" value="F-box domain"/>
    <property type="match status" value="1"/>
</dbReference>
<dbReference type="AlphaFoldDB" id="A0AAD8R4A2"/>
<protein>
    <recommendedName>
        <fullName evidence="1">F-box domain-containing protein</fullName>
    </recommendedName>
</protein>
<evidence type="ECO:0000313" key="3">
    <source>
        <dbReference type="Proteomes" id="UP001231189"/>
    </source>
</evidence>
<reference evidence="2" key="1">
    <citation type="submission" date="2023-07" db="EMBL/GenBank/DDBJ databases">
        <title>A chromosome-level genome assembly of Lolium multiflorum.</title>
        <authorList>
            <person name="Chen Y."/>
            <person name="Copetti D."/>
            <person name="Kolliker R."/>
            <person name="Studer B."/>
        </authorList>
    </citation>
    <scope>NUCLEOTIDE SEQUENCE</scope>
    <source>
        <strain evidence="2">02402/16</strain>
        <tissue evidence="2">Leaf</tissue>
    </source>
</reference>
<dbReference type="CDD" id="cd22157">
    <property type="entry name" value="F-box_AtFBW1-like"/>
    <property type="match status" value="1"/>
</dbReference>
<dbReference type="Gene3D" id="1.20.1280.50">
    <property type="match status" value="1"/>
</dbReference>
<dbReference type="Pfam" id="PF00646">
    <property type="entry name" value="F-box"/>
    <property type="match status" value="1"/>
</dbReference>
<dbReference type="InterPro" id="IPR050796">
    <property type="entry name" value="SCF_F-box_component"/>
</dbReference>
<sequence>MPPSSYLPHELIVSEILLRLPANSLLQLKCVCKAWRDTISDDASFSEAHVRRHLPHAGRPSSLLIAPYITNIDDLKDQYSTPGLYLWKENQRQQDDVATLMHDMAWFPAQDYWRETRHGFAYCDGLVMLPDDAEGAVRVVNPATRRSLTLPRSAASSQRSGCLEVKNAFGFGRHPSSGIYTVVRFFHYDTLALPVVTYTFGVEVFTIKKDSCWRQTKVGPMYPFLAGRTATFFKGSLIWTVDIATLINHAMPSDAAAGMPCFVHFSLEDESFSIMAEPRWYTTRKKLFSCAPLFTISGALLVHHYYHATAKF</sequence>
<gene>
    <name evidence="2" type="ORF">QYE76_036377</name>
</gene>
<dbReference type="PANTHER" id="PTHR31672">
    <property type="entry name" value="BNACNNG10540D PROTEIN"/>
    <property type="match status" value="1"/>
</dbReference>
<evidence type="ECO:0000313" key="2">
    <source>
        <dbReference type="EMBL" id="KAK1612704.1"/>
    </source>
</evidence>
<accession>A0AAD8R4A2</accession>
<name>A0AAD8R4A2_LOLMU</name>
<dbReference type="Proteomes" id="UP001231189">
    <property type="component" value="Unassembled WGS sequence"/>
</dbReference>
<proteinExistence type="predicted"/>
<dbReference type="PANTHER" id="PTHR31672:SF13">
    <property type="entry name" value="F-BOX PROTEIN CPR30-LIKE"/>
    <property type="match status" value="1"/>
</dbReference>
<organism evidence="2 3">
    <name type="scientific">Lolium multiflorum</name>
    <name type="common">Italian ryegrass</name>
    <name type="synonym">Lolium perenne subsp. multiflorum</name>
    <dbReference type="NCBI Taxonomy" id="4521"/>
    <lineage>
        <taxon>Eukaryota</taxon>
        <taxon>Viridiplantae</taxon>
        <taxon>Streptophyta</taxon>
        <taxon>Embryophyta</taxon>
        <taxon>Tracheophyta</taxon>
        <taxon>Spermatophyta</taxon>
        <taxon>Magnoliopsida</taxon>
        <taxon>Liliopsida</taxon>
        <taxon>Poales</taxon>
        <taxon>Poaceae</taxon>
        <taxon>BOP clade</taxon>
        <taxon>Pooideae</taxon>
        <taxon>Poodae</taxon>
        <taxon>Poeae</taxon>
        <taxon>Poeae Chloroplast Group 2 (Poeae type)</taxon>
        <taxon>Loliodinae</taxon>
        <taxon>Loliinae</taxon>
        <taxon>Lolium</taxon>
    </lineage>
</organism>
<evidence type="ECO:0000259" key="1">
    <source>
        <dbReference type="SMART" id="SM00256"/>
    </source>
</evidence>
<dbReference type="SMART" id="SM00256">
    <property type="entry name" value="FBOX"/>
    <property type="match status" value="1"/>
</dbReference>
<feature type="domain" description="F-box" evidence="1">
    <location>
        <begin position="7"/>
        <end position="48"/>
    </location>
</feature>
<dbReference type="InterPro" id="IPR036047">
    <property type="entry name" value="F-box-like_dom_sf"/>
</dbReference>
<dbReference type="EMBL" id="JAUUTY010000007">
    <property type="protein sequence ID" value="KAK1612704.1"/>
    <property type="molecule type" value="Genomic_DNA"/>
</dbReference>
<dbReference type="InterPro" id="IPR001810">
    <property type="entry name" value="F-box_dom"/>
</dbReference>
<comment type="caution">
    <text evidence="2">The sequence shown here is derived from an EMBL/GenBank/DDBJ whole genome shotgun (WGS) entry which is preliminary data.</text>
</comment>